<comment type="similarity">
    <text evidence="1">Belongs to the HIT family.</text>
</comment>
<dbReference type="PIRSF" id="PIRSF028973">
    <property type="entry name" value="Scavenger_mRNA_decap_enz"/>
    <property type="match status" value="1"/>
</dbReference>
<dbReference type="Pfam" id="PF05652">
    <property type="entry name" value="DcpS"/>
    <property type="match status" value="1"/>
</dbReference>
<dbReference type="GO" id="GO:0000340">
    <property type="term" value="F:RNA 7-methylguanosine cap binding"/>
    <property type="evidence" value="ECO:0007669"/>
    <property type="project" value="EnsemblFungi"/>
</dbReference>
<dbReference type="Gene3D" id="3.30.200.40">
    <property type="entry name" value="Scavenger mRNA decapping enzyme, N-terminal domain"/>
    <property type="match status" value="1"/>
</dbReference>
<dbReference type="OrthoDB" id="10264956at2759"/>
<sequence>MDLINRFKFTRLLSEDTTSKSLHLLGTILDETSNKEELAIVSVEKLAFESHQFGDLFTKFISQIDLIDNNDIFYWLKGNTNASSFKDVKVNLVFPATEKLVLKYSTQNTFMIEESYNLYEKVVKPVILSTPKETTTWVDNILAGVSEADKVIYNDQNPETGFILLPDMKWDQSNLSTLYLQVLVRPTIHSIRDLNDTHLPLLNNISHWVPKVVLEKYGVDPSQIRMFFHYQPTYYRLHVHVTHIQFNSLKGMTVGQAHLLSTVIDNIANIDKNYYQKCTLHYALGDNHPIYRAIQEQKQ</sequence>
<organism evidence="3 4">
    <name type="scientific">Conidiobolus coronatus (strain ATCC 28846 / CBS 209.66 / NRRL 28638)</name>
    <name type="common">Delacroixia coronata</name>
    <dbReference type="NCBI Taxonomy" id="796925"/>
    <lineage>
        <taxon>Eukaryota</taxon>
        <taxon>Fungi</taxon>
        <taxon>Fungi incertae sedis</taxon>
        <taxon>Zoopagomycota</taxon>
        <taxon>Entomophthoromycotina</taxon>
        <taxon>Entomophthoromycetes</taxon>
        <taxon>Entomophthorales</taxon>
        <taxon>Ancylistaceae</taxon>
        <taxon>Conidiobolus</taxon>
    </lineage>
</organism>
<keyword evidence="4" id="KW-1185">Reference proteome</keyword>
<dbReference type="GO" id="GO:0000290">
    <property type="term" value="P:deadenylation-dependent decapping of nuclear-transcribed mRNA"/>
    <property type="evidence" value="ECO:0007669"/>
    <property type="project" value="EnsemblFungi"/>
</dbReference>
<dbReference type="AlphaFoldDB" id="A0A137P7D6"/>
<dbReference type="EMBL" id="KQ964489">
    <property type="protein sequence ID" value="KXN70920.1"/>
    <property type="molecule type" value="Genomic_DNA"/>
</dbReference>
<dbReference type="SUPFAM" id="SSF102860">
    <property type="entry name" value="mRNA decapping enzyme DcpS N-terminal domain"/>
    <property type="match status" value="1"/>
</dbReference>
<dbReference type="GO" id="GO:0005634">
    <property type="term" value="C:nucleus"/>
    <property type="evidence" value="ECO:0007669"/>
    <property type="project" value="EnsemblFungi"/>
</dbReference>
<dbReference type="InterPro" id="IPR036265">
    <property type="entry name" value="HIT-like_sf"/>
</dbReference>
<evidence type="ECO:0000313" key="4">
    <source>
        <dbReference type="Proteomes" id="UP000070444"/>
    </source>
</evidence>
<dbReference type="InterPro" id="IPR008594">
    <property type="entry name" value="DcpS/DCS2"/>
</dbReference>
<evidence type="ECO:0000256" key="2">
    <source>
        <dbReference type="PIRSR" id="PIRSR028973-1"/>
    </source>
</evidence>
<gene>
    <name evidence="3" type="ORF">CONCODRAFT_38885</name>
</gene>
<evidence type="ECO:0000256" key="1">
    <source>
        <dbReference type="ARBA" id="ARBA00010208"/>
    </source>
</evidence>
<accession>A0A137P7D6</accession>
<dbReference type="InterPro" id="IPR011145">
    <property type="entry name" value="Scavenger_mRNA_decap_enz_N"/>
</dbReference>
<dbReference type="PANTHER" id="PTHR12978">
    <property type="entry name" value="HISTIDINE TRIAD HIT PROTEIN MEMBER"/>
    <property type="match status" value="1"/>
</dbReference>
<dbReference type="Proteomes" id="UP000070444">
    <property type="component" value="Unassembled WGS sequence"/>
</dbReference>
<dbReference type="PANTHER" id="PTHR12978:SF0">
    <property type="entry name" value="M7GPPPX DIPHOSPHATASE"/>
    <property type="match status" value="1"/>
</dbReference>
<evidence type="ECO:0000313" key="3">
    <source>
        <dbReference type="EMBL" id="KXN70920.1"/>
    </source>
</evidence>
<proteinExistence type="inferred from homology"/>
<dbReference type="STRING" id="796925.A0A137P7D6"/>
<dbReference type="SUPFAM" id="SSF54197">
    <property type="entry name" value="HIT-like"/>
    <property type="match status" value="1"/>
</dbReference>
<dbReference type="Pfam" id="PF11969">
    <property type="entry name" value="DcpS_C"/>
    <property type="match status" value="1"/>
</dbReference>
<name>A0A137P7D6_CONC2</name>
<dbReference type="Gene3D" id="3.30.428.10">
    <property type="entry name" value="HIT-like"/>
    <property type="match status" value="1"/>
</dbReference>
<protein>
    <submittedName>
        <fullName evidence="3">HIT-like protein</fullName>
    </submittedName>
</protein>
<dbReference type="OMA" id="HVHINPI"/>
<feature type="active site" description="Nucleophile" evidence="2">
    <location>
        <position position="238"/>
    </location>
</feature>
<reference evidence="3 4" key="1">
    <citation type="journal article" date="2015" name="Genome Biol. Evol.">
        <title>Phylogenomic analyses indicate that early fungi evolved digesting cell walls of algal ancestors of land plants.</title>
        <authorList>
            <person name="Chang Y."/>
            <person name="Wang S."/>
            <person name="Sekimoto S."/>
            <person name="Aerts A.L."/>
            <person name="Choi C."/>
            <person name="Clum A."/>
            <person name="LaButti K.M."/>
            <person name="Lindquist E.A."/>
            <person name="Yee Ngan C."/>
            <person name="Ohm R.A."/>
            <person name="Salamov A.A."/>
            <person name="Grigoriev I.V."/>
            <person name="Spatafora J.W."/>
            <person name="Berbee M.L."/>
        </authorList>
    </citation>
    <scope>NUCLEOTIDE SEQUENCE [LARGE SCALE GENOMIC DNA]</scope>
    <source>
        <strain evidence="3 4">NRRL 28638</strain>
    </source>
</reference>
<dbReference type="GO" id="GO:0140932">
    <property type="term" value="F:5'-(N(7)-methyl 5'-triphosphoguanosine)-[mRNA] diphosphatase activity"/>
    <property type="evidence" value="ECO:0007669"/>
    <property type="project" value="EnsemblFungi"/>
</dbReference>
<dbReference type="GO" id="GO:0000932">
    <property type="term" value="C:P-body"/>
    <property type="evidence" value="ECO:0007669"/>
    <property type="project" value="TreeGrafter"/>
</dbReference>